<proteinExistence type="predicted"/>
<comment type="caution">
    <text evidence="1">The sequence shown here is derived from an EMBL/GenBank/DDBJ whole genome shotgun (WGS) entry which is preliminary data.</text>
</comment>
<accession>A0A3N4R377</accession>
<name>A0A3N4R377_9ACTN</name>
<evidence type="ECO:0000313" key="1">
    <source>
        <dbReference type="EMBL" id="RPE28003.1"/>
    </source>
</evidence>
<dbReference type="Proteomes" id="UP000266906">
    <property type="component" value="Unassembled WGS sequence"/>
</dbReference>
<organism evidence="1 2">
    <name type="scientific">Kitasatospora cineracea</name>
    <dbReference type="NCBI Taxonomy" id="88074"/>
    <lineage>
        <taxon>Bacteria</taxon>
        <taxon>Bacillati</taxon>
        <taxon>Actinomycetota</taxon>
        <taxon>Actinomycetes</taxon>
        <taxon>Kitasatosporales</taxon>
        <taxon>Streptomycetaceae</taxon>
        <taxon>Kitasatospora</taxon>
    </lineage>
</organism>
<sequence>MLVGVRTHAPYEVIDLIVVWVVWVGESNQQLAHEREIPRVSLNDGVIAVVQALEDNECTVEGDRCRLMPDIEIEAHQYHLHDHPIEVTTLPGLSRPGKT</sequence>
<dbReference type="EMBL" id="RKQG01000003">
    <property type="protein sequence ID" value="RPE28003.1"/>
    <property type="molecule type" value="Genomic_DNA"/>
</dbReference>
<gene>
    <name evidence="1" type="ORF">EDD38_7311</name>
</gene>
<reference evidence="1 2" key="1">
    <citation type="submission" date="2018-11" db="EMBL/GenBank/DDBJ databases">
        <title>Sequencing the genomes of 1000 actinobacteria strains.</title>
        <authorList>
            <person name="Klenk H.-P."/>
        </authorList>
    </citation>
    <scope>NUCLEOTIDE SEQUENCE [LARGE SCALE GENOMIC DNA]</scope>
    <source>
        <strain evidence="1 2">DSM 44781</strain>
    </source>
</reference>
<dbReference type="AlphaFoldDB" id="A0A3N4R377"/>
<protein>
    <submittedName>
        <fullName evidence="1">Uncharacterized protein</fullName>
    </submittedName>
</protein>
<keyword evidence="2" id="KW-1185">Reference proteome</keyword>
<evidence type="ECO:0000313" key="2">
    <source>
        <dbReference type="Proteomes" id="UP000266906"/>
    </source>
</evidence>